<reference evidence="3 4" key="1">
    <citation type="journal article" date="2013" name="BMC Genomics">
        <title>The genome and transcriptome of the pine saprophyte Ophiostoma piceae, and a comparison with the bark beetle-associated pine pathogen Grosmannia clavigera.</title>
        <authorList>
            <person name="Haridas S."/>
            <person name="Wang Y."/>
            <person name="Lim L."/>
            <person name="Massoumi Alamouti S."/>
            <person name="Jackman S."/>
            <person name="Docking R."/>
            <person name="Robertson G."/>
            <person name="Birol I."/>
            <person name="Bohlmann J."/>
            <person name="Breuil C."/>
        </authorList>
    </citation>
    <scope>NUCLEOTIDE SEQUENCE [LARGE SCALE GENOMIC DNA]</scope>
    <source>
        <strain evidence="3 4">UAMH 11346</strain>
    </source>
</reference>
<keyword evidence="4" id="KW-1185">Reference proteome</keyword>
<dbReference type="PROSITE" id="PS50004">
    <property type="entry name" value="C2"/>
    <property type="match status" value="1"/>
</dbReference>
<evidence type="ECO:0000256" key="1">
    <source>
        <dbReference type="SAM" id="MobiDB-lite"/>
    </source>
</evidence>
<feature type="compositionally biased region" description="Polar residues" evidence="1">
    <location>
        <begin position="664"/>
        <end position="679"/>
    </location>
</feature>
<feature type="compositionally biased region" description="Basic and acidic residues" evidence="1">
    <location>
        <begin position="796"/>
        <end position="811"/>
    </location>
</feature>
<feature type="region of interest" description="Disordered" evidence="1">
    <location>
        <begin position="651"/>
        <end position="686"/>
    </location>
</feature>
<dbReference type="HOGENOM" id="CLU_340678_0_0_1"/>
<feature type="compositionally biased region" description="Low complexity" evidence="1">
    <location>
        <begin position="491"/>
        <end position="513"/>
    </location>
</feature>
<sequence length="833" mass="86015">MSPTNGIDQPSRSSAADEDGTDQIGSDTPRSGIATPQPDLHDKRLPGIMSYFQVRAASFKNLLSLSSSSTTPSRPPSASSNASSTAMLPPNSAISSTTSSPLVSSTNLAAAAAAASTAADQSVTRATPSSEQPLLHRAAPASESLVLVSQTSPQSTAAPMSTSIAKPSPLAPSKQAHAGASTSSTSSSSSKKIVLAESNHLSSNPSQPSQPSPLSQMVPASSTFGVDSPPFLPHEFAGQQPAPRSQQMPPSQSPEALQAAPTPHTSHTNDEPHDEPHNTNSGAASPLVTSPIEDTPSASGPEAAGRSSLHPYPTPPASIRGATGSGSASGSRNDSGSGSGHTAADAGKESEKISVKKKFRKGWGGDNIGAGAGAGAGASAGGATERDRWNAPWSFSHKKSVSDVADVRSRPDSPSNTPLAGVVTPSSVLARHFSIPSIPPITLPPPSASSASTPTSLLSPTLNPVGGGLKASTAPDTPVRSDSPAAEASGSHSATAIANALANTAASSFSRSASADHLRKLTPMSLTKKSGHSTPTRSMSTAHSTTATPRMSVATPSDNYGAGQATPSGNSRSRAASVTPTPQGAQAPVPKGRLTIKISEARGLRRTRDPYVVAVFQRSELISSGSRPSEEDNEAIAPGVAIGSIAIQRQASDSGRPMAIPMRSRQSSNTSINDFSSFRNRPGRRSLTSPKWDAEAIFDVVDSNMLVDVSVYDHTPAGEEFLGHVDFQANNSEKDGAVRGWFPLRGHADTMAENTPTDESALEDNMRGRNSYNNQYDDYDEDMHDAAYLSAHGGRGQKDNEWDDHDARNDAHMGGVRANNADEPMFGGSHMDI</sequence>
<dbReference type="AlphaFoldDB" id="S3C422"/>
<dbReference type="OMA" id="HEKERGM"/>
<organism evidence="3 4">
    <name type="scientific">Ophiostoma piceae (strain UAMH 11346)</name>
    <name type="common">Sap stain fungus</name>
    <dbReference type="NCBI Taxonomy" id="1262450"/>
    <lineage>
        <taxon>Eukaryota</taxon>
        <taxon>Fungi</taxon>
        <taxon>Dikarya</taxon>
        <taxon>Ascomycota</taxon>
        <taxon>Pezizomycotina</taxon>
        <taxon>Sordariomycetes</taxon>
        <taxon>Sordariomycetidae</taxon>
        <taxon>Ophiostomatales</taxon>
        <taxon>Ophiostomataceae</taxon>
        <taxon>Ophiostoma</taxon>
    </lineage>
</organism>
<dbReference type="OrthoDB" id="63267at2759"/>
<gene>
    <name evidence="3" type="ORF">F503_01027</name>
</gene>
<feature type="compositionally biased region" description="Low complexity" evidence="1">
    <location>
        <begin position="181"/>
        <end position="190"/>
    </location>
</feature>
<dbReference type="VEuPathDB" id="FungiDB:F503_01027"/>
<feature type="region of interest" description="Disordered" evidence="1">
    <location>
        <begin position="440"/>
        <end position="591"/>
    </location>
</feature>
<feature type="compositionally biased region" description="Polar residues" evidence="1">
    <location>
        <begin position="565"/>
        <end position="584"/>
    </location>
</feature>
<feature type="compositionally biased region" description="Low complexity" evidence="1">
    <location>
        <begin position="198"/>
        <end position="216"/>
    </location>
</feature>
<dbReference type="SMART" id="SM00239">
    <property type="entry name" value="C2"/>
    <property type="match status" value="1"/>
</dbReference>
<dbReference type="InterPro" id="IPR000008">
    <property type="entry name" value="C2_dom"/>
</dbReference>
<dbReference type="eggNOG" id="KOG0598">
    <property type="taxonomic scope" value="Eukaryota"/>
</dbReference>
<name>S3C422_OPHP1</name>
<feature type="compositionally biased region" description="Polar residues" evidence="1">
    <location>
        <begin position="120"/>
        <end position="132"/>
    </location>
</feature>
<feature type="compositionally biased region" description="Low complexity" evidence="1">
    <location>
        <begin position="448"/>
        <end position="462"/>
    </location>
</feature>
<accession>S3C422</accession>
<protein>
    <submittedName>
        <fullName evidence="3">Serine threonine-protein kinase sck1</fullName>
    </submittedName>
</protein>
<dbReference type="InterPro" id="IPR035892">
    <property type="entry name" value="C2_domain_sf"/>
</dbReference>
<evidence type="ECO:0000313" key="3">
    <source>
        <dbReference type="EMBL" id="EPE08244.1"/>
    </source>
</evidence>
<evidence type="ECO:0000259" key="2">
    <source>
        <dbReference type="PROSITE" id="PS50004"/>
    </source>
</evidence>
<feature type="region of interest" description="Disordered" evidence="1">
    <location>
        <begin position="791"/>
        <end position="833"/>
    </location>
</feature>
<dbReference type="Pfam" id="PF00168">
    <property type="entry name" value="C2"/>
    <property type="match status" value="1"/>
</dbReference>
<dbReference type="Gene3D" id="2.60.40.150">
    <property type="entry name" value="C2 domain"/>
    <property type="match status" value="1"/>
</dbReference>
<keyword evidence="3" id="KW-0808">Transferase</keyword>
<feature type="domain" description="C2" evidence="2">
    <location>
        <begin position="574"/>
        <end position="742"/>
    </location>
</feature>
<dbReference type="STRING" id="1262450.S3C422"/>
<feature type="compositionally biased region" description="Gly residues" evidence="1">
    <location>
        <begin position="362"/>
        <end position="380"/>
    </location>
</feature>
<feature type="compositionally biased region" description="Polar residues" evidence="1">
    <location>
        <begin position="1"/>
        <end position="14"/>
    </location>
</feature>
<evidence type="ECO:0000313" key="4">
    <source>
        <dbReference type="Proteomes" id="UP000016923"/>
    </source>
</evidence>
<feature type="compositionally biased region" description="Low complexity" evidence="1">
    <location>
        <begin position="321"/>
        <end position="336"/>
    </location>
</feature>
<dbReference type="SUPFAM" id="SSF49562">
    <property type="entry name" value="C2 domain (Calcium/lipid-binding domain, CaLB)"/>
    <property type="match status" value="1"/>
</dbReference>
<feature type="region of interest" description="Disordered" evidence="1">
    <location>
        <begin position="65"/>
        <end position="422"/>
    </location>
</feature>
<feature type="compositionally biased region" description="Low complexity" evidence="1">
    <location>
        <begin position="65"/>
        <end position="119"/>
    </location>
</feature>
<feature type="compositionally biased region" description="Basic and acidic residues" evidence="1">
    <location>
        <begin position="267"/>
        <end position="277"/>
    </location>
</feature>
<feature type="compositionally biased region" description="Polar residues" evidence="1">
    <location>
        <begin position="524"/>
        <end position="558"/>
    </location>
</feature>
<feature type="compositionally biased region" description="Low complexity" evidence="1">
    <location>
        <begin position="239"/>
        <end position="254"/>
    </location>
</feature>
<proteinExistence type="predicted"/>
<dbReference type="EMBL" id="KE148149">
    <property type="protein sequence ID" value="EPE08244.1"/>
    <property type="molecule type" value="Genomic_DNA"/>
</dbReference>
<feature type="compositionally biased region" description="Polar residues" evidence="1">
    <location>
        <begin position="147"/>
        <end position="165"/>
    </location>
</feature>
<keyword evidence="3" id="KW-0418">Kinase</keyword>
<dbReference type="GO" id="GO:0016301">
    <property type="term" value="F:kinase activity"/>
    <property type="evidence" value="ECO:0007669"/>
    <property type="project" value="UniProtKB-KW"/>
</dbReference>
<dbReference type="Proteomes" id="UP000016923">
    <property type="component" value="Unassembled WGS sequence"/>
</dbReference>
<feature type="region of interest" description="Disordered" evidence="1">
    <location>
        <begin position="1"/>
        <end position="46"/>
    </location>
</feature>